<dbReference type="InterPro" id="IPR003673">
    <property type="entry name" value="CoA-Trfase_fam_III"/>
</dbReference>
<dbReference type="GO" id="GO:0003824">
    <property type="term" value="F:catalytic activity"/>
    <property type="evidence" value="ECO:0007669"/>
    <property type="project" value="InterPro"/>
</dbReference>
<dbReference type="OrthoDB" id="2308815at2759"/>
<organism evidence="2 3">
    <name type="scientific">Phanerochaete carnosa (strain HHB-10118-sp)</name>
    <name type="common">White-rot fungus</name>
    <name type="synonym">Peniophora carnosa</name>
    <dbReference type="NCBI Taxonomy" id="650164"/>
    <lineage>
        <taxon>Eukaryota</taxon>
        <taxon>Fungi</taxon>
        <taxon>Dikarya</taxon>
        <taxon>Basidiomycota</taxon>
        <taxon>Agaricomycotina</taxon>
        <taxon>Agaricomycetes</taxon>
        <taxon>Polyporales</taxon>
        <taxon>Phanerochaetaceae</taxon>
        <taxon>Phanerochaete</taxon>
    </lineage>
</organism>
<dbReference type="SUPFAM" id="SSF89796">
    <property type="entry name" value="CoA-transferase family III (CaiB/BaiF)"/>
    <property type="match status" value="2"/>
</dbReference>
<dbReference type="InterPro" id="IPR023606">
    <property type="entry name" value="CoA-Trfase_III_dom_1_sf"/>
</dbReference>
<comment type="similarity">
    <text evidence="1">Belongs to the CoA-transferase III family.</text>
</comment>
<evidence type="ECO:0000256" key="1">
    <source>
        <dbReference type="ARBA" id="ARBA00008383"/>
    </source>
</evidence>
<evidence type="ECO:0000313" key="2">
    <source>
        <dbReference type="EMBL" id="EKM49556.1"/>
    </source>
</evidence>
<dbReference type="HOGENOM" id="CLU_021588_0_0_1"/>
<dbReference type="STRING" id="650164.K5UJ21"/>
<sequence length="462" mass="50339">MSLCLTDKADPAVNSSFKLGSVAQTSVGLAGLAAAYFHHLNTGIGQRVSTDARHAVLEFNGQLIGFNQLLNELFGVHRTKDNNCVRIHTNFPQPLTENIHCQEILNTLSCAPTKQAVAESLLQWDSYAFEEEVALRKTVATVLRRFEEWDAHRHACALRAPDASRRRSPDGIRALELTRIIAGPVSRLTLAAHGTNVLWVTSPKFSNWPMVGMDTWRGKRTTQLDLTEPGDCHTLRELFKDADVFLQGYRPGGLADKGFGVSDVVAARPGIVYASLNAYGWDGPWKDRRGTAQFDSLVVQAATGFNAGEAEAYAAYTGDYHAAGHLLAFGINAALCKTITVRILIVAASRNADNQTKEGGSWEVRVSLAAVGQWMRSFGQLEPAVVFSEGAPLPPRSLPQAPEVQALMVELQRSAGDKRDGGERKVMNAIKHSVILSATPVLAGEAPMRLDAHLPMWLPRSQ</sequence>
<keyword evidence="3" id="KW-1185">Reference proteome</keyword>
<dbReference type="KEGG" id="pco:PHACADRAFT_188652"/>
<dbReference type="InterPro" id="IPR050509">
    <property type="entry name" value="CoA-transferase_III"/>
</dbReference>
<dbReference type="GeneID" id="18910505"/>
<dbReference type="InParanoid" id="K5UJ21"/>
<reference evidence="2 3" key="1">
    <citation type="journal article" date="2012" name="BMC Genomics">
        <title>Comparative genomics of the white-rot fungi, Phanerochaete carnosa and P. chrysosporium, to elucidate the genetic basis of the distinct wood types they colonize.</title>
        <authorList>
            <person name="Suzuki H."/>
            <person name="MacDonald J."/>
            <person name="Syed K."/>
            <person name="Salamov A."/>
            <person name="Hori C."/>
            <person name="Aerts A."/>
            <person name="Henrissat B."/>
            <person name="Wiebenga A."/>
            <person name="vanKuyk P.A."/>
            <person name="Barry K."/>
            <person name="Lindquist E."/>
            <person name="LaButti K."/>
            <person name="Lapidus A."/>
            <person name="Lucas S."/>
            <person name="Coutinho P."/>
            <person name="Gong Y."/>
            <person name="Samejima M."/>
            <person name="Mahadevan R."/>
            <person name="Abou-Zaid M."/>
            <person name="de Vries R.P."/>
            <person name="Igarashi K."/>
            <person name="Yadav J.S."/>
            <person name="Grigoriev I.V."/>
            <person name="Master E.R."/>
        </authorList>
    </citation>
    <scope>NUCLEOTIDE SEQUENCE [LARGE SCALE GENOMIC DNA]</scope>
    <source>
        <strain evidence="2 3">HHB-10118-sp</strain>
    </source>
</reference>
<name>K5UJ21_PHACS</name>
<proteinExistence type="inferred from homology"/>
<evidence type="ECO:0000313" key="3">
    <source>
        <dbReference type="Proteomes" id="UP000008370"/>
    </source>
</evidence>
<dbReference type="EMBL" id="JH930480">
    <property type="protein sequence ID" value="EKM49556.1"/>
    <property type="molecule type" value="Genomic_DNA"/>
</dbReference>
<accession>K5UJ21</accession>
<dbReference type="PANTHER" id="PTHR48228">
    <property type="entry name" value="SUCCINYL-COA--D-CITRAMALATE COA-TRANSFERASE"/>
    <property type="match status" value="1"/>
</dbReference>
<protein>
    <recommendedName>
        <fullName evidence="4">CoA-transferase family III</fullName>
    </recommendedName>
</protein>
<dbReference type="RefSeq" id="XP_007401623.1">
    <property type="nucleotide sequence ID" value="XM_007401561.1"/>
</dbReference>
<dbReference type="PANTHER" id="PTHR48228:SF4">
    <property type="entry name" value="BLR3030 PROTEIN"/>
    <property type="match status" value="1"/>
</dbReference>
<gene>
    <name evidence="2" type="ORF">PHACADRAFT_188652</name>
</gene>
<dbReference type="Pfam" id="PF02515">
    <property type="entry name" value="CoA_transf_3"/>
    <property type="match status" value="1"/>
</dbReference>
<dbReference type="Gene3D" id="3.40.50.10540">
    <property type="entry name" value="Crotonobetainyl-coa:carnitine coa-transferase, domain 1"/>
    <property type="match status" value="1"/>
</dbReference>
<evidence type="ECO:0008006" key="4">
    <source>
        <dbReference type="Google" id="ProtNLM"/>
    </source>
</evidence>
<dbReference type="Proteomes" id="UP000008370">
    <property type="component" value="Unassembled WGS sequence"/>
</dbReference>
<dbReference type="AlphaFoldDB" id="K5UJ21"/>